<dbReference type="AlphaFoldDB" id="A0A1I1DAR0"/>
<keyword evidence="3" id="KW-1185">Reference proteome</keyword>
<keyword evidence="1" id="KW-0802">TPR repeat</keyword>
<name>A0A1I1DAR0_BREAD</name>
<protein>
    <submittedName>
        <fullName evidence="2">Uncharacterized protein</fullName>
    </submittedName>
</protein>
<accession>A0A1I1DAR0</accession>
<gene>
    <name evidence="2" type="ORF">SAMN02745150_00473</name>
</gene>
<dbReference type="SMART" id="SM00028">
    <property type="entry name" value="TPR"/>
    <property type="match status" value="1"/>
</dbReference>
<feature type="repeat" description="TPR" evidence="1">
    <location>
        <begin position="153"/>
        <end position="186"/>
    </location>
</feature>
<dbReference type="RefSeq" id="WP_092318121.1">
    <property type="nucleotide sequence ID" value="NZ_FOKY01000001.1"/>
</dbReference>
<dbReference type="InterPro" id="IPR011990">
    <property type="entry name" value="TPR-like_helical_dom_sf"/>
</dbReference>
<dbReference type="OrthoDB" id="359271at2"/>
<dbReference type="SUPFAM" id="SSF48452">
    <property type="entry name" value="TPR-like"/>
    <property type="match status" value="1"/>
</dbReference>
<sequence length="240" mass="26717">MKGFDINALMDALIRKRIIVLSVLGAILAASIAAGYVYQSHKNKEDEAADLFDEAWQNISAVIQDVQQPNHVHTPGDEHTVTVEKVYQRALETVDTLTLDYAGTVAGARAALILIRISDEPILKPLQGTNQLQYDVDGYLDEVKKKHPDFWGAVVYIAEGISYEKKGQFAKAIGSYESALKTDKKNYLSDYVLISVARNKEILNDIEGAVEAYQEMLDRFPLSSWGNFAMGKVYLLTQSK</sequence>
<dbReference type="PROSITE" id="PS50005">
    <property type="entry name" value="TPR"/>
    <property type="match status" value="1"/>
</dbReference>
<evidence type="ECO:0000313" key="2">
    <source>
        <dbReference type="EMBL" id="SFB72089.1"/>
    </source>
</evidence>
<dbReference type="Proteomes" id="UP000240042">
    <property type="component" value="Unassembled WGS sequence"/>
</dbReference>
<proteinExistence type="predicted"/>
<reference evidence="3" key="1">
    <citation type="submission" date="2016-10" db="EMBL/GenBank/DDBJ databases">
        <authorList>
            <person name="Varghese N."/>
            <person name="Submissions S."/>
        </authorList>
    </citation>
    <scope>NUCLEOTIDE SEQUENCE [LARGE SCALE GENOMIC DNA]</scope>
    <source>
        <strain evidence="3">ATCC 43811</strain>
    </source>
</reference>
<dbReference type="STRING" id="34097.SAMN02745150_00473"/>
<dbReference type="InterPro" id="IPR019734">
    <property type="entry name" value="TPR_rpt"/>
</dbReference>
<dbReference type="Gene3D" id="1.25.40.10">
    <property type="entry name" value="Tetratricopeptide repeat domain"/>
    <property type="match status" value="1"/>
</dbReference>
<dbReference type="EMBL" id="FOKY01000001">
    <property type="protein sequence ID" value="SFB72089.1"/>
    <property type="molecule type" value="Genomic_DNA"/>
</dbReference>
<evidence type="ECO:0000256" key="1">
    <source>
        <dbReference type="PROSITE-ProRule" id="PRU00339"/>
    </source>
</evidence>
<organism evidence="2 3">
    <name type="scientific">Brevinema andersonii</name>
    <dbReference type="NCBI Taxonomy" id="34097"/>
    <lineage>
        <taxon>Bacteria</taxon>
        <taxon>Pseudomonadati</taxon>
        <taxon>Spirochaetota</taxon>
        <taxon>Spirochaetia</taxon>
        <taxon>Brevinematales</taxon>
        <taxon>Brevinemataceae</taxon>
        <taxon>Brevinema</taxon>
    </lineage>
</organism>
<evidence type="ECO:0000313" key="3">
    <source>
        <dbReference type="Proteomes" id="UP000240042"/>
    </source>
</evidence>